<evidence type="ECO:0000313" key="1">
    <source>
        <dbReference type="EMBL" id="SFI91005.1"/>
    </source>
</evidence>
<evidence type="ECO:0000313" key="2">
    <source>
        <dbReference type="Proteomes" id="UP000199630"/>
    </source>
</evidence>
<keyword evidence="2" id="KW-1185">Reference proteome</keyword>
<organism evidence="1 2">
    <name type="scientific">Celeribacter neptunius</name>
    <dbReference type="NCBI Taxonomy" id="588602"/>
    <lineage>
        <taxon>Bacteria</taxon>
        <taxon>Pseudomonadati</taxon>
        <taxon>Pseudomonadota</taxon>
        <taxon>Alphaproteobacteria</taxon>
        <taxon>Rhodobacterales</taxon>
        <taxon>Roseobacteraceae</taxon>
        <taxon>Celeribacter</taxon>
    </lineage>
</organism>
<dbReference type="AlphaFoldDB" id="A0A1I3M2N8"/>
<dbReference type="OrthoDB" id="7872351at2"/>
<dbReference type="EMBL" id="FORH01000001">
    <property type="protein sequence ID" value="SFI91005.1"/>
    <property type="molecule type" value="Genomic_DNA"/>
</dbReference>
<dbReference type="RefSeq" id="WP_143093050.1">
    <property type="nucleotide sequence ID" value="NZ_FORH01000001.1"/>
</dbReference>
<gene>
    <name evidence="1" type="ORF">SAMN04487991_1219</name>
</gene>
<reference evidence="2" key="1">
    <citation type="submission" date="2016-10" db="EMBL/GenBank/DDBJ databases">
        <authorList>
            <person name="Varghese N."/>
            <person name="Submissions S."/>
        </authorList>
    </citation>
    <scope>NUCLEOTIDE SEQUENCE [LARGE SCALE GENOMIC DNA]</scope>
    <source>
        <strain evidence="2">DSM 26471</strain>
    </source>
</reference>
<dbReference type="Proteomes" id="UP000199630">
    <property type="component" value="Unassembled WGS sequence"/>
</dbReference>
<protein>
    <submittedName>
        <fullName evidence="1">Uncharacterized protein</fullName>
    </submittedName>
</protein>
<name>A0A1I3M2N8_9RHOB</name>
<accession>A0A1I3M2N8</accession>
<proteinExistence type="predicted"/>
<sequence>MAVQTKAPPDAIFRDADYGIVEDLRAALVVARDGDAILEEEMTDRIRDMSYAMTQRLAGYLVRSACGAIDAVIRATDREGSIAFAEHEIEKLENMIWSMGSSSAA</sequence>